<dbReference type="RefSeq" id="WP_255042231.1">
    <property type="nucleotide sequence ID" value="NZ_JANEYT010000018.1"/>
</dbReference>
<dbReference type="PANTHER" id="PTHR38973:SF1">
    <property type="entry name" value="PLASMID PARTITION PROTEIN B"/>
    <property type="match status" value="1"/>
</dbReference>
<dbReference type="InterPro" id="IPR004437">
    <property type="entry name" value="ParB/RepB/Spo0J"/>
</dbReference>
<name>A0ABT1N0V1_9GAMM</name>
<gene>
    <name evidence="3" type="ORF">NHN17_09835</name>
</gene>
<dbReference type="Pfam" id="PF08775">
    <property type="entry name" value="ParB"/>
    <property type="match status" value="1"/>
</dbReference>
<sequence>MRAGGNKGKVDTSTGIVRPKAKLQEWTLKSGMKAAFVEETLSFDDLKNKTFVRFETNGRDQELLTADALARLSSLDRQQYLPAIGVKQKDGKIEILDGSSRRAYVLLKEGQIKSFRVMVTTADISVADAKALAKEIQTAREHCLYEIGQQALPMKEQGMKQADIAEALGCSQSRVSKALKTTSVDKAIYKCFADINELAASDYDALVKMAAELDQRNDKEAIIEGLETGDVATVIGQLKAAVTAPKPKAEKAVVEHLASFANTNKSARRRTKGRNLSFEFSYLTKAEAAELNKIIESAVAQFEGQKP</sequence>
<feature type="domain" description="ParB protein family C-terminal" evidence="2">
    <location>
        <begin position="233"/>
        <end position="297"/>
    </location>
</feature>
<protein>
    <submittedName>
        <fullName evidence="3">ParB/RepB/Spo0J family partition protein</fullName>
    </submittedName>
</protein>
<evidence type="ECO:0000259" key="2">
    <source>
        <dbReference type="Pfam" id="PF08775"/>
    </source>
</evidence>
<accession>A0ABT1N0V1</accession>
<evidence type="ECO:0000313" key="4">
    <source>
        <dbReference type="Proteomes" id="UP001524460"/>
    </source>
</evidence>
<keyword evidence="4" id="KW-1185">Reference proteome</keyword>
<proteinExistence type="predicted"/>
<dbReference type="PANTHER" id="PTHR38973">
    <property type="entry name" value="PLASMID PARTITIONING CONTROL PROTEIN-RELATED"/>
    <property type="match status" value="1"/>
</dbReference>
<comment type="caution">
    <text evidence="3">The sequence shown here is derived from an EMBL/GenBank/DDBJ whole genome shotgun (WGS) entry which is preliminary data.</text>
</comment>
<evidence type="ECO:0000256" key="1">
    <source>
        <dbReference type="ARBA" id="ARBA00023125"/>
    </source>
</evidence>
<dbReference type="InterPro" id="IPR014884">
    <property type="entry name" value="ParB_fam_C"/>
</dbReference>
<organism evidence="3 4">
    <name type="scientific">Photobacterium pectinilyticum</name>
    <dbReference type="NCBI Taxonomy" id="2906793"/>
    <lineage>
        <taxon>Bacteria</taxon>
        <taxon>Pseudomonadati</taxon>
        <taxon>Pseudomonadota</taxon>
        <taxon>Gammaproteobacteria</taxon>
        <taxon>Vibrionales</taxon>
        <taxon>Vibrionaceae</taxon>
        <taxon>Photobacterium</taxon>
    </lineage>
</organism>
<dbReference type="NCBIfam" id="TIGR00180">
    <property type="entry name" value="parB_part"/>
    <property type="match status" value="1"/>
</dbReference>
<reference evidence="3 4" key="1">
    <citation type="submission" date="2022-07" db="EMBL/GenBank/DDBJ databases">
        <title>Photobacterium pectinilyticum sp. nov., a marine bacterium isolated from surface seawater of Qingdao offshore.</title>
        <authorList>
            <person name="Wang X."/>
        </authorList>
    </citation>
    <scope>NUCLEOTIDE SEQUENCE [LARGE SCALE GENOMIC DNA]</scope>
    <source>
        <strain evidence="3 4">ZSDE20</strain>
    </source>
</reference>
<evidence type="ECO:0000313" key="3">
    <source>
        <dbReference type="EMBL" id="MCQ1058357.1"/>
    </source>
</evidence>
<dbReference type="Proteomes" id="UP001524460">
    <property type="component" value="Unassembled WGS sequence"/>
</dbReference>
<dbReference type="EMBL" id="JANEYT010000018">
    <property type="protein sequence ID" value="MCQ1058357.1"/>
    <property type="molecule type" value="Genomic_DNA"/>
</dbReference>
<dbReference type="Gene3D" id="1.10.10.2830">
    <property type="match status" value="1"/>
</dbReference>
<keyword evidence="1" id="KW-0238">DNA-binding</keyword>